<keyword evidence="1" id="KW-0472">Membrane</keyword>
<dbReference type="Proteomes" id="UP000005273">
    <property type="component" value="Unassembled WGS sequence"/>
</dbReference>
<evidence type="ECO:0000256" key="1">
    <source>
        <dbReference type="SAM" id="Phobius"/>
    </source>
</evidence>
<accession>A0A0T5X8T7</accession>
<sequence length="47" mass="5844">MDRLGFKNFTTFIGYVNRNIVIAREMTRLRVFLYWMWLFIFHISRAV</sequence>
<protein>
    <submittedName>
        <fullName evidence="2">Uncharacterized protein</fullName>
    </submittedName>
</protein>
<evidence type="ECO:0000313" key="3">
    <source>
        <dbReference type="Proteomes" id="UP000005273"/>
    </source>
</evidence>
<evidence type="ECO:0000313" key="2">
    <source>
        <dbReference type="EMBL" id="KRT34658.1"/>
    </source>
</evidence>
<dbReference type="AlphaFoldDB" id="A0A0T5X8T7"/>
<organism evidence="2 3">
    <name type="scientific">Acetomicrobium hydrogeniformans ATCC BAA-1850</name>
    <dbReference type="NCBI Taxonomy" id="592015"/>
    <lineage>
        <taxon>Bacteria</taxon>
        <taxon>Thermotogati</taxon>
        <taxon>Synergistota</taxon>
        <taxon>Synergistia</taxon>
        <taxon>Synergistales</taxon>
        <taxon>Acetomicrobiaceae</taxon>
        <taxon>Acetomicrobium</taxon>
    </lineage>
</organism>
<dbReference type="EMBL" id="ACJX03000001">
    <property type="protein sequence ID" value="KRT34658.1"/>
    <property type="molecule type" value="Genomic_DNA"/>
</dbReference>
<comment type="caution">
    <text evidence="2">The sequence shown here is derived from an EMBL/GenBank/DDBJ whole genome shotgun (WGS) entry which is preliminary data.</text>
</comment>
<feature type="transmembrane region" description="Helical" evidence="1">
    <location>
        <begin position="27"/>
        <end position="44"/>
    </location>
</feature>
<reference evidence="3" key="1">
    <citation type="submission" date="2012-09" db="EMBL/GenBank/DDBJ databases">
        <authorList>
            <person name="Weinstock G."/>
            <person name="Sodergren E."/>
            <person name="Clifton S."/>
            <person name="Fulton L."/>
            <person name="Fulton B."/>
            <person name="Courtney L."/>
            <person name="Fronick C."/>
            <person name="Harrison M."/>
            <person name="Strong C."/>
            <person name="Farmer C."/>
            <person name="Delehaunty K."/>
            <person name="Markovic C."/>
            <person name="Hall O."/>
            <person name="Minx P."/>
            <person name="Tomlinson C."/>
            <person name="Mitreva M."/>
            <person name="Nelson J."/>
            <person name="Hou S."/>
            <person name="Wollam A."/>
            <person name="Pepin K.H."/>
            <person name="Johnson M."/>
            <person name="Bhonagiri V."/>
            <person name="Nash W.E."/>
            <person name="Suruliraj S."/>
            <person name="Warren W."/>
            <person name="Chinwalla A."/>
            <person name="Mardis E.R."/>
            <person name="Wilson R.K."/>
        </authorList>
    </citation>
    <scope>NUCLEOTIDE SEQUENCE [LARGE SCALE GENOMIC DNA]</scope>
    <source>
        <strain evidence="3">OS1</strain>
    </source>
</reference>
<gene>
    <name evidence="2" type="ORF">HMPREF1705_04730</name>
</gene>
<keyword evidence="1" id="KW-1133">Transmembrane helix</keyword>
<keyword evidence="3" id="KW-1185">Reference proteome</keyword>
<name>A0A0T5X8T7_9BACT</name>
<proteinExistence type="predicted"/>
<keyword evidence="1" id="KW-0812">Transmembrane</keyword>